<name>A0AA35TQG1_GEOBA</name>
<protein>
    <submittedName>
        <fullName evidence="6">G kinase-anchoring protein 1</fullName>
    </submittedName>
</protein>
<gene>
    <name evidence="6" type="ORF">GBAR_LOCUS28376</name>
</gene>
<evidence type="ECO:0000313" key="7">
    <source>
        <dbReference type="Proteomes" id="UP001174909"/>
    </source>
</evidence>
<proteinExistence type="inferred from homology"/>
<evidence type="ECO:0000256" key="5">
    <source>
        <dbReference type="SAM" id="Coils"/>
    </source>
</evidence>
<evidence type="ECO:0000256" key="2">
    <source>
        <dbReference type="ARBA" id="ARBA00006662"/>
    </source>
</evidence>
<keyword evidence="4 5" id="KW-0175">Coiled coil</keyword>
<evidence type="ECO:0000313" key="6">
    <source>
        <dbReference type="EMBL" id="CAI8051841.1"/>
    </source>
</evidence>
<reference evidence="6" key="1">
    <citation type="submission" date="2023-03" db="EMBL/GenBank/DDBJ databases">
        <authorList>
            <person name="Steffen K."/>
            <person name="Cardenas P."/>
        </authorList>
    </citation>
    <scope>NUCLEOTIDE SEQUENCE</scope>
</reference>
<dbReference type="GO" id="GO:0007165">
    <property type="term" value="P:signal transduction"/>
    <property type="evidence" value="ECO:0007669"/>
    <property type="project" value="InterPro"/>
</dbReference>
<dbReference type="Proteomes" id="UP001174909">
    <property type="component" value="Unassembled WGS sequence"/>
</dbReference>
<evidence type="ECO:0000256" key="3">
    <source>
        <dbReference type="ARBA" id="ARBA00023034"/>
    </source>
</evidence>
<dbReference type="GO" id="GO:0005794">
    <property type="term" value="C:Golgi apparatus"/>
    <property type="evidence" value="ECO:0007669"/>
    <property type="project" value="UniProtKB-SubCell"/>
</dbReference>
<comment type="subcellular location">
    <subcellularLocation>
        <location evidence="1">Golgi apparatus</location>
    </subcellularLocation>
</comment>
<organism evidence="6 7">
    <name type="scientific">Geodia barretti</name>
    <name type="common">Barrett's horny sponge</name>
    <dbReference type="NCBI Taxonomy" id="519541"/>
    <lineage>
        <taxon>Eukaryota</taxon>
        <taxon>Metazoa</taxon>
        <taxon>Porifera</taxon>
        <taxon>Demospongiae</taxon>
        <taxon>Heteroscleromorpha</taxon>
        <taxon>Tetractinellida</taxon>
        <taxon>Astrophorina</taxon>
        <taxon>Geodiidae</taxon>
        <taxon>Geodia</taxon>
    </lineage>
</organism>
<dbReference type="PANTHER" id="PTHR14899:SF0">
    <property type="entry name" value="G KINASE-ANCHORING PROTEIN 1"/>
    <property type="match status" value="1"/>
</dbReference>
<keyword evidence="3" id="KW-0333">Golgi apparatus</keyword>
<comment type="similarity">
    <text evidence="2">Belongs to the GKAP1 family.</text>
</comment>
<dbReference type="InterPro" id="IPR026109">
    <property type="entry name" value="GKAP1"/>
</dbReference>
<dbReference type="AlphaFoldDB" id="A0AA35TQG1"/>
<dbReference type="PANTHER" id="PTHR14899">
    <property type="entry name" value="G KINASE ANCHORING PROTEIN 1"/>
    <property type="match status" value="1"/>
</dbReference>
<evidence type="ECO:0000256" key="1">
    <source>
        <dbReference type="ARBA" id="ARBA00004555"/>
    </source>
</evidence>
<sequence>MDELEKRDKTIVSLRTENKALMDQMKEVKGRNQKLCKILGQGEFSTKTQLLEQIEELTTVKNELTAEARQQK</sequence>
<dbReference type="EMBL" id="CASHTH010003968">
    <property type="protein sequence ID" value="CAI8051841.1"/>
    <property type="molecule type" value="Genomic_DNA"/>
</dbReference>
<dbReference type="GO" id="GO:0016301">
    <property type="term" value="F:kinase activity"/>
    <property type="evidence" value="ECO:0007669"/>
    <property type="project" value="UniProtKB-KW"/>
</dbReference>
<keyword evidence="7" id="KW-1185">Reference proteome</keyword>
<comment type="caution">
    <text evidence="6">The sequence shown here is derived from an EMBL/GenBank/DDBJ whole genome shotgun (WGS) entry which is preliminary data.</text>
</comment>
<keyword evidence="6" id="KW-0808">Transferase</keyword>
<evidence type="ECO:0000256" key="4">
    <source>
        <dbReference type="ARBA" id="ARBA00023054"/>
    </source>
</evidence>
<feature type="coiled-coil region" evidence="5">
    <location>
        <begin position="11"/>
        <end position="67"/>
    </location>
</feature>
<accession>A0AA35TQG1</accession>
<keyword evidence="6" id="KW-0418">Kinase</keyword>